<protein>
    <submittedName>
        <fullName evidence="2">Dienelactone hydrolase</fullName>
    </submittedName>
</protein>
<dbReference type="OrthoDB" id="9810066at2"/>
<dbReference type="Pfam" id="PF01738">
    <property type="entry name" value="DLH"/>
    <property type="match status" value="1"/>
</dbReference>
<sequence>MTVQVSRRIPAGGVLLDADVALPDDAHGIVIFAHGSGSSRHSPRNRYVAEELRRAGLGTVLADLLTPDEERADTLTGEHRFDIAMLADRLGELTDRIATEESTRGLSVGLFGASTGAAAALIAAARRPERVRAVVSRGGRPDLAGEELRAVHQPTLFIVGERDPIVIELNQEAMERMGGETRLEIIPTATHLFEERGTLEQVAHLAEIWFLRHLAPRQAR</sequence>
<dbReference type="STRING" id="35622.SAMN04489764_1776"/>
<keyword evidence="3" id="KW-1185">Reference proteome</keyword>
<evidence type="ECO:0000259" key="1">
    <source>
        <dbReference type="Pfam" id="PF01738"/>
    </source>
</evidence>
<proteinExistence type="predicted"/>
<keyword evidence="2" id="KW-0378">Hydrolase</keyword>
<gene>
    <name evidence="2" type="ORF">SAMN04489764_1776</name>
</gene>
<dbReference type="InterPro" id="IPR029058">
    <property type="entry name" value="AB_hydrolase_fold"/>
</dbReference>
<reference evidence="2 3" key="1">
    <citation type="submission" date="2016-10" db="EMBL/GenBank/DDBJ databases">
        <authorList>
            <person name="de Groot N.N."/>
        </authorList>
    </citation>
    <scope>NUCLEOTIDE SEQUENCE [LARGE SCALE GENOMIC DNA]</scope>
    <source>
        <strain evidence="2 3">DSM 43794</strain>
    </source>
</reference>
<dbReference type="PANTHER" id="PTHR13136">
    <property type="entry name" value="TESTIS DEVELOPMENT PROTEIN PRTD"/>
    <property type="match status" value="1"/>
</dbReference>
<accession>A0A1H1D1T6</accession>
<dbReference type="GO" id="GO:0016787">
    <property type="term" value="F:hydrolase activity"/>
    <property type="evidence" value="ECO:0007669"/>
    <property type="project" value="UniProtKB-KW"/>
</dbReference>
<dbReference type="EMBL" id="FNKK01000002">
    <property type="protein sequence ID" value="SDQ70414.1"/>
    <property type="molecule type" value="Genomic_DNA"/>
</dbReference>
<dbReference type="PANTHER" id="PTHR13136:SF11">
    <property type="entry name" value="TESTIS-EXPRESSED PROTEIN 30"/>
    <property type="match status" value="1"/>
</dbReference>
<dbReference type="Gene3D" id="3.40.50.1820">
    <property type="entry name" value="alpha/beta hydrolase"/>
    <property type="match status" value="1"/>
</dbReference>
<dbReference type="RefSeq" id="WP_093258586.1">
    <property type="nucleotide sequence ID" value="NZ_FNKK01000002.1"/>
</dbReference>
<name>A0A1H1D1T6_9ACTN</name>
<feature type="domain" description="Dienelactone hydrolase" evidence="1">
    <location>
        <begin position="17"/>
        <end position="198"/>
    </location>
</feature>
<organism evidence="2 3">
    <name type="scientific">Thermostaphylospora chromogena</name>
    <dbReference type="NCBI Taxonomy" id="35622"/>
    <lineage>
        <taxon>Bacteria</taxon>
        <taxon>Bacillati</taxon>
        <taxon>Actinomycetota</taxon>
        <taxon>Actinomycetes</taxon>
        <taxon>Streptosporangiales</taxon>
        <taxon>Thermomonosporaceae</taxon>
        <taxon>Thermostaphylospora</taxon>
    </lineage>
</organism>
<dbReference type="InterPro" id="IPR002925">
    <property type="entry name" value="Dienelactn_hydro"/>
</dbReference>
<dbReference type="InterPro" id="IPR026555">
    <property type="entry name" value="NSL3/Tex30"/>
</dbReference>
<evidence type="ECO:0000313" key="2">
    <source>
        <dbReference type="EMBL" id="SDQ70414.1"/>
    </source>
</evidence>
<evidence type="ECO:0000313" key="3">
    <source>
        <dbReference type="Proteomes" id="UP000217103"/>
    </source>
</evidence>
<dbReference type="Proteomes" id="UP000217103">
    <property type="component" value="Unassembled WGS sequence"/>
</dbReference>
<dbReference type="AlphaFoldDB" id="A0A1H1D1T6"/>
<dbReference type="SUPFAM" id="SSF53474">
    <property type="entry name" value="alpha/beta-Hydrolases"/>
    <property type="match status" value="1"/>
</dbReference>